<reference evidence="1 2" key="1">
    <citation type="journal article" date="2014" name="Nature">
        <title>An environmental bacterial taxon with a large and distinct metabolic repertoire.</title>
        <authorList>
            <person name="Wilson M.C."/>
            <person name="Mori T."/>
            <person name="Ruckert C."/>
            <person name="Uria A.R."/>
            <person name="Helf M.J."/>
            <person name="Takada K."/>
            <person name="Gernert C."/>
            <person name="Steffens U.A."/>
            <person name="Heycke N."/>
            <person name="Schmitt S."/>
            <person name="Rinke C."/>
            <person name="Helfrich E.J."/>
            <person name="Brachmann A.O."/>
            <person name="Gurgui C."/>
            <person name="Wakimoto T."/>
            <person name="Kracht M."/>
            <person name="Crusemann M."/>
            <person name="Hentschel U."/>
            <person name="Abe I."/>
            <person name="Matsunaga S."/>
            <person name="Kalinowski J."/>
            <person name="Takeyama H."/>
            <person name="Piel J."/>
        </authorList>
    </citation>
    <scope>NUCLEOTIDE SEQUENCE [LARGE SCALE GENOMIC DNA]</scope>
    <source>
        <strain evidence="2">TSY1</strain>
    </source>
</reference>
<organism evidence="1 2">
    <name type="scientific">Entotheonella factor</name>
    <dbReference type="NCBI Taxonomy" id="1429438"/>
    <lineage>
        <taxon>Bacteria</taxon>
        <taxon>Pseudomonadati</taxon>
        <taxon>Nitrospinota/Tectimicrobiota group</taxon>
        <taxon>Candidatus Tectimicrobiota</taxon>
        <taxon>Candidatus Entotheonellia</taxon>
        <taxon>Candidatus Entotheonellales</taxon>
        <taxon>Candidatus Entotheonellaceae</taxon>
        <taxon>Candidatus Entotheonella</taxon>
    </lineage>
</organism>
<sequence>MDQIEHHGTPFRIDGPTETYYVLSADQLMALLRNVHQEIESVEPFTPQDFELTEADLSVYKARREARRKRINRSMLVPLETDLEQRLRQLTQVQQQFPISDQQKHKVDQLLNELETVMGNNVQTAAKKAK</sequence>
<keyword evidence="2" id="KW-1185">Reference proteome</keyword>
<evidence type="ECO:0000313" key="2">
    <source>
        <dbReference type="Proteomes" id="UP000019141"/>
    </source>
</evidence>
<dbReference type="Proteomes" id="UP000019141">
    <property type="component" value="Unassembled WGS sequence"/>
</dbReference>
<comment type="caution">
    <text evidence="1">The sequence shown here is derived from an EMBL/GenBank/DDBJ whole genome shotgun (WGS) entry which is preliminary data.</text>
</comment>
<proteinExistence type="predicted"/>
<evidence type="ECO:0000313" key="1">
    <source>
        <dbReference type="EMBL" id="ETW98104.1"/>
    </source>
</evidence>
<gene>
    <name evidence="1" type="ORF">ETSY1_20150</name>
</gene>
<dbReference type="AlphaFoldDB" id="W4LJK8"/>
<name>W4LJK8_ENTF1</name>
<dbReference type="EMBL" id="AZHW01000586">
    <property type="protein sequence ID" value="ETW98104.1"/>
    <property type="molecule type" value="Genomic_DNA"/>
</dbReference>
<dbReference type="HOGENOM" id="CLU_1934188_0_0_7"/>
<accession>W4LJK8</accession>
<protein>
    <submittedName>
        <fullName evidence="1">Uncharacterized protein</fullName>
    </submittedName>
</protein>